<comment type="caution">
    <text evidence="2">The sequence shown here is derived from an EMBL/GenBank/DDBJ whole genome shotgun (WGS) entry which is preliminary data.</text>
</comment>
<dbReference type="EMBL" id="RDQH01000333">
    <property type="protein sequence ID" value="RXH93429.1"/>
    <property type="molecule type" value="Genomic_DNA"/>
</dbReference>
<sequence>MGGGTMPIIHVRHSSSSSSSSSNNLPVPSSSSVQVGPIKPSCTCSYCFCDSGSETCRKHEQDKRASRTSLPSSVFGPVPSRFEVENAILALLSFLQGITSSSQSELQWLQPILDSCVTRKLLSYGHRKVYDAFQSLQTDPSVKRMVFSLSSDRALWDAVTNNELVKKLRQPPSSDLSVCGNEGLLPQSSNQEPEFAKRVIRWIMDITRAKVMELIEQFQSLVTDIFLPPETLREKNPTANDKDQFEEKVRSSLLLTVVILLIVVVTRLRRA</sequence>
<dbReference type="Proteomes" id="UP000290289">
    <property type="component" value="Chromosome 7"/>
</dbReference>
<dbReference type="OrthoDB" id="737041at2759"/>
<protein>
    <submittedName>
        <fullName evidence="2">Uncharacterized protein</fullName>
    </submittedName>
</protein>
<organism evidence="2 3">
    <name type="scientific">Malus domestica</name>
    <name type="common">Apple</name>
    <name type="synonym">Pyrus malus</name>
    <dbReference type="NCBI Taxonomy" id="3750"/>
    <lineage>
        <taxon>Eukaryota</taxon>
        <taxon>Viridiplantae</taxon>
        <taxon>Streptophyta</taxon>
        <taxon>Embryophyta</taxon>
        <taxon>Tracheophyta</taxon>
        <taxon>Spermatophyta</taxon>
        <taxon>Magnoliopsida</taxon>
        <taxon>eudicotyledons</taxon>
        <taxon>Gunneridae</taxon>
        <taxon>Pentapetalae</taxon>
        <taxon>rosids</taxon>
        <taxon>fabids</taxon>
        <taxon>Rosales</taxon>
        <taxon>Rosaceae</taxon>
        <taxon>Amygdaloideae</taxon>
        <taxon>Maleae</taxon>
        <taxon>Malus</taxon>
    </lineage>
</organism>
<gene>
    <name evidence="2" type="ORF">DVH24_014005</name>
</gene>
<dbReference type="Gramene" id="mRNA:MD07G0090700">
    <property type="protein sequence ID" value="mRNA:MD07G0090700"/>
    <property type="gene ID" value="MD07G0090700"/>
</dbReference>
<dbReference type="PANTHER" id="PTHR33625:SF2">
    <property type="entry name" value="POST-SET DOMAIN-CONTAINING PROTEIN"/>
    <property type="match status" value="1"/>
</dbReference>
<feature type="region of interest" description="Disordered" evidence="1">
    <location>
        <begin position="1"/>
        <end position="36"/>
    </location>
</feature>
<dbReference type="AlphaFoldDB" id="A0A498JCA2"/>
<keyword evidence="3" id="KW-1185">Reference proteome</keyword>
<name>A0A498JCA2_MALDO</name>
<reference evidence="2 3" key="1">
    <citation type="submission" date="2018-10" db="EMBL/GenBank/DDBJ databases">
        <title>A high-quality apple genome assembly.</title>
        <authorList>
            <person name="Hu J."/>
        </authorList>
    </citation>
    <scope>NUCLEOTIDE SEQUENCE [LARGE SCALE GENOMIC DNA]</scope>
    <source>
        <strain evidence="3">cv. HFTH1</strain>
        <tissue evidence="2">Young leaf</tissue>
    </source>
</reference>
<proteinExistence type="predicted"/>
<accession>A0A498JCA2</accession>
<evidence type="ECO:0000313" key="2">
    <source>
        <dbReference type="EMBL" id="RXH93429.1"/>
    </source>
</evidence>
<evidence type="ECO:0000313" key="3">
    <source>
        <dbReference type="Proteomes" id="UP000290289"/>
    </source>
</evidence>
<dbReference type="PANTHER" id="PTHR33625">
    <property type="entry name" value="OS08G0179900 PROTEIN"/>
    <property type="match status" value="1"/>
</dbReference>
<evidence type="ECO:0000256" key="1">
    <source>
        <dbReference type="SAM" id="MobiDB-lite"/>
    </source>
</evidence>
<feature type="compositionally biased region" description="Low complexity" evidence="1">
    <location>
        <begin position="14"/>
        <end position="33"/>
    </location>
</feature>